<sequence>MSMIATLTKGKGSVGSPSEECDDENPNKNRGCSFVEDEIVPEEEQAFVNQYEVACTASECPIELTLDKIHDSLMKILSHPTEEKSGEVASQNENDLEDIRRMELSVTSTDGLPSRPTEIQPLGVSKPSLLSITNIPSSPEKIKKTKGLQFSLIPFTCQELFTKLLEACMVAPYFVKPSFPVSEMVQGRRTL</sequence>
<organism evidence="2 3">
    <name type="scientific">Hibiscus sabdariffa</name>
    <name type="common">roselle</name>
    <dbReference type="NCBI Taxonomy" id="183260"/>
    <lineage>
        <taxon>Eukaryota</taxon>
        <taxon>Viridiplantae</taxon>
        <taxon>Streptophyta</taxon>
        <taxon>Embryophyta</taxon>
        <taxon>Tracheophyta</taxon>
        <taxon>Spermatophyta</taxon>
        <taxon>Magnoliopsida</taxon>
        <taxon>eudicotyledons</taxon>
        <taxon>Gunneridae</taxon>
        <taxon>Pentapetalae</taxon>
        <taxon>rosids</taxon>
        <taxon>malvids</taxon>
        <taxon>Malvales</taxon>
        <taxon>Malvaceae</taxon>
        <taxon>Malvoideae</taxon>
        <taxon>Hibiscus</taxon>
    </lineage>
</organism>
<evidence type="ECO:0000256" key="1">
    <source>
        <dbReference type="SAM" id="MobiDB-lite"/>
    </source>
</evidence>
<protein>
    <submittedName>
        <fullName evidence="2">Uncharacterized protein</fullName>
    </submittedName>
</protein>
<comment type="caution">
    <text evidence="2">The sequence shown here is derived from an EMBL/GenBank/DDBJ whole genome shotgun (WGS) entry which is preliminary data.</text>
</comment>
<evidence type="ECO:0000313" key="2">
    <source>
        <dbReference type="EMBL" id="KAK9025061.1"/>
    </source>
</evidence>
<feature type="region of interest" description="Disordered" evidence="1">
    <location>
        <begin position="1"/>
        <end position="32"/>
    </location>
</feature>
<name>A0ABR2SIF7_9ROSI</name>
<keyword evidence="3" id="KW-1185">Reference proteome</keyword>
<reference evidence="2 3" key="1">
    <citation type="journal article" date="2024" name="G3 (Bethesda)">
        <title>Genome assembly of Hibiscus sabdariffa L. provides insights into metabolisms of medicinal natural products.</title>
        <authorList>
            <person name="Kim T."/>
        </authorList>
    </citation>
    <scope>NUCLEOTIDE SEQUENCE [LARGE SCALE GENOMIC DNA]</scope>
    <source>
        <strain evidence="2">TK-2024</strain>
        <tissue evidence="2">Old leaves</tissue>
    </source>
</reference>
<dbReference type="EMBL" id="JBBPBN010000014">
    <property type="protein sequence ID" value="KAK9025061.1"/>
    <property type="molecule type" value="Genomic_DNA"/>
</dbReference>
<dbReference type="Proteomes" id="UP001396334">
    <property type="component" value="Unassembled WGS sequence"/>
</dbReference>
<evidence type="ECO:0000313" key="3">
    <source>
        <dbReference type="Proteomes" id="UP001396334"/>
    </source>
</evidence>
<accession>A0ABR2SIF7</accession>
<proteinExistence type="predicted"/>
<gene>
    <name evidence="2" type="ORF">V6N11_064960</name>
</gene>